<sequence>MKYCSVYQIALEVGSYNCTLRTRSNDTYDTSKEMSTNHALPLSPFHNWPDTNTLSKCKCNRDIYLIAQLTKIKVHCSIKHLRLLTKLLSKDQRGISSTLYNKNQN</sequence>
<dbReference type="Gramene" id="Zm00001eb036150_T001">
    <property type="protein sequence ID" value="Zm00001eb036150_P001"/>
    <property type="gene ID" value="Zm00001eb036150"/>
</dbReference>
<accession>A0A804LTV9</accession>
<name>A0A804LTV9_MAIZE</name>
<dbReference type="AlphaFoldDB" id="A0A804LTV9"/>
<reference evidence="1" key="3">
    <citation type="submission" date="2021-05" db="UniProtKB">
        <authorList>
            <consortium name="EnsemblPlants"/>
        </authorList>
    </citation>
    <scope>IDENTIFICATION</scope>
    <source>
        <strain evidence="1">cv. B73</strain>
    </source>
</reference>
<dbReference type="Proteomes" id="UP000007305">
    <property type="component" value="Chromosome 1"/>
</dbReference>
<dbReference type="EnsemblPlants" id="Zm00001eb036150_T001">
    <property type="protein sequence ID" value="Zm00001eb036150_P001"/>
    <property type="gene ID" value="Zm00001eb036150"/>
</dbReference>
<evidence type="ECO:0000313" key="2">
    <source>
        <dbReference type="Proteomes" id="UP000007305"/>
    </source>
</evidence>
<keyword evidence="2" id="KW-1185">Reference proteome</keyword>
<organism evidence="1 2">
    <name type="scientific">Zea mays</name>
    <name type="common">Maize</name>
    <dbReference type="NCBI Taxonomy" id="4577"/>
    <lineage>
        <taxon>Eukaryota</taxon>
        <taxon>Viridiplantae</taxon>
        <taxon>Streptophyta</taxon>
        <taxon>Embryophyta</taxon>
        <taxon>Tracheophyta</taxon>
        <taxon>Spermatophyta</taxon>
        <taxon>Magnoliopsida</taxon>
        <taxon>Liliopsida</taxon>
        <taxon>Poales</taxon>
        <taxon>Poaceae</taxon>
        <taxon>PACMAD clade</taxon>
        <taxon>Panicoideae</taxon>
        <taxon>Andropogonodae</taxon>
        <taxon>Andropogoneae</taxon>
        <taxon>Tripsacinae</taxon>
        <taxon>Zea</taxon>
    </lineage>
</organism>
<dbReference type="InParanoid" id="A0A804LTV9"/>
<proteinExistence type="predicted"/>
<evidence type="ECO:0000313" key="1">
    <source>
        <dbReference type="EnsemblPlants" id="Zm00001eb036150_P001"/>
    </source>
</evidence>
<reference evidence="1" key="2">
    <citation type="submission" date="2019-07" db="EMBL/GenBank/DDBJ databases">
        <authorList>
            <person name="Seetharam A."/>
            <person name="Woodhouse M."/>
            <person name="Cannon E."/>
        </authorList>
    </citation>
    <scope>NUCLEOTIDE SEQUENCE [LARGE SCALE GENOMIC DNA]</scope>
    <source>
        <strain evidence="1">cv. B73</strain>
    </source>
</reference>
<reference evidence="2" key="1">
    <citation type="submission" date="2015-12" db="EMBL/GenBank/DDBJ databases">
        <title>Update maize B73 reference genome by single molecule sequencing technologies.</title>
        <authorList>
            <consortium name="Maize Genome Sequencing Project"/>
            <person name="Ware D."/>
        </authorList>
    </citation>
    <scope>NUCLEOTIDE SEQUENCE [LARGE SCALE GENOMIC DNA]</scope>
    <source>
        <strain evidence="2">cv. B73</strain>
    </source>
</reference>
<protein>
    <submittedName>
        <fullName evidence="1">Uncharacterized protein</fullName>
    </submittedName>
</protein>